<name>A0ABR0R515_GOSAR</name>
<keyword evidence="2" id="KW-1185">Reference proteome</keyword>
<evidence type="ECO:0000313" key="1">
    <source>
        <dbReference type="EMBL" id="KAK5846601.1"/>
    </source>
</evidence>
<evidence type="ECO:0000313" key="2">
    <source>
        <dbReference type="Proteomes" id="UP001358586"/>
    </source>
</evidence>
<dbReference type="Proteomes" id="UP001358586">
    <property type="component" value="Chromosome 1"/>
</dbReference>
<reference evidence="1 2" key="1">
    <citation type="submission" date="2023-03" db="EMBL/GenBank/DDBJ databases">
        <title>WGS of Gossypium arboreum.</title>
        <authorList>
            <person name="Yu D."/>
        </authorList>
    </citation>
    <scope>NUCLEOTIDE SEQUENCE [LARGE SCALE GENOMIC DNA]</scope>
    <source>
        <tissue evidence="1">Leaf</tissue>
    </source>
</reference>
<accession>A0ABR0R515</accession>
<gene>
    <name evidence="1" type="ORF">PVK06_002894</name>
</gene>
<proteinExistence type="predicted"/>
<comment type="caution">
    <text evidence="1">The sequence shown here is derived from an EMBL/GenBank/DDBJ whole genome shotgun (WGS) entry which is preliminary data.</text>
</comment>
<organism evidence="1 2">
    <name type="scientific">Gossypium arboreum</name>
    <name type="common">Tree cotton</name>
    <name type="synonym">Gossypium nanking</name>
    <dbReference type="NCBI Taxonomy" id="29729"/>
    <lineage>
        <taxon>Eukaryota</taxon>
        <taxon>Viridiplantae</taxon>
        <taxon>Streptophyta</taxon>
        <taxon>Embryophyta</taxon>
        <taxon>Tracheophyta</taxon>
        <taxon>Spermatophyta</taxon>
        <taxon>Magnoliopsida</taxon>
        <taxon>eudicotyledons</taxon>
        <taxon>Gunneridae</taxon>
        <taxon>Pentapetalae</taxon>
        <taxon>rosids</taxon>
        <taxon>malvids</taxon>
        <taxon>Malvales</taxon>
        <taxon>Malvaceae</taxon>
        <taxon>Malvoideae</taxon>
        <taxon>Gossypium</taxon>
    </lineage>
</organism>
<dbReference type="EMBL" id="JARKNE010000001">
    <property type="protein sequence ID" value="KAK5846601.1"/>
    <property type="molecule type" value="Genomic_DNA"/>
</dbReference>
<sequence length="142" mass="15932">MRLRASGNHVGLNIGSSSKDNVGGPSNLLKDWSMVDPTAPVNFMELNVENGNSVTSPISVELITPITLVMECVSSKFLRIFREYNREFKPGIVGLLDMRVNGGKIDSVIARLRFYFPHHVEAIRFYEGIWIGCKESNYVEIL</sequence>
<protein>
    <submittedName>
        <fullName evidence="1">Uncharacterized protein</fullName>
    </submittedName>
</protein>